<keyword evidence="2" id="KW-1185">Reference proteome</keyword>
<dbReference type="Proteomes" id="UP001320326">
    <property type="component" value="Chromosome"/>
</dbReference>
<dbReference type="AlphaFoldDB" id="A0AAN1XBA7"/>
<accession>A0AAN1XBA7</accession>
<protein>
    <submittedName>
        <fullName evidence="1">Uncharacterized protein</fullName>
    </submittedName>
</protein>
<sequence>MIELQHLPAIFLGAYCDKQEQDFLFVVRTLQPEENVMKLENTGSIASNREFNPDHYLID</sequence>
<dbReference type="KEGG" id="seme:MIZ01_1912"/>
<evidence type="ECO:0000313" key="1">
    <source>
        <dbReference type="EMBL" id="BCK88111.1"/>
    </source>
</evidence>
<gene>
    <name evidence="1" type="ORF">MIZ01_1912</name>
</gene>
<name>A0AAN1XBA7_9PROT</name>
<proteinExistence type="predicted"/>
<dbReference type="EMBL" id="AP023423">
    <property type="protein sequence ID" value="BCK88111.1"/>
    <property type="molecule type" value="Genomic_DNA"/>
</dbReference>
<evidence type="ECO:0000313" key="2">
    <source>
        <dbReference type="Proteomes" id="UP001320326"/>
    </source>
</evidence>
<reference evidence="1 2" key="1">
    <citation type="journal article" date="2022" name="Int. J. Syst. Evol. Microbiol.">
        <title>&lt;i&gt;Sideroxyarcus emersonii&lt;/i&gt; gen. nov. sp. nov., a neutrophilic, microaerobic iron- and thiosulfate-oxidizing bacterium isolated from iron-rich wetland sediment.</title>
        <authorList>
            <person name="Kato S."/>
            <person name="Itoh T."/>
            <person name="Iino T."/>
            <person name="Ohkuma M."/>
        </authorList>
    </citation>
    <scope>NUCLEOTIDE SEQUENCE [LARGE SCALE GENOMIC DNA]</scope>
    <source>
        <strain evidence="1 2">MIZ01</strain>
    </source>
</reference>
<organism evidence="1 2">
    <name type="scientific">Sideroxyarcus emersonii</name>
    <dbReference type="NCBI Taxonomy" id="2764705"/>
    <lineage>
        <taxon>Bacteria</taxon>
        <taxon>Pseudomonadati</taxon>
        <taxon>Pseudomonadota</taxon>
        <taxon>Betaproteobacteria</taxon>
        <taxon>Nitrosomonadales</taxon>
        <taxon>Gallionellaceae</taxon>
        <taxon>Sideroxyarcus</taxon>
    </lineage>
</organism>